<keyword evidence="4 5" id="KW-0472">Membrane</keyword>
<proteinExistence type="predicted"/>
<reference evidence="9" key="1">
    <citation type="submission" date="2022-11" db="UniProtKB">
        <authorList>
            <consortium name="WormBaseParasite"/>
        </authorList>
    </citation>
    <scope>IDENTIFICATION</scope>
</reference>
<evidence type="ECO:0000256" key="3">
    <source>
        <dbReference type="ARBA" id="ARBA00022989"/>
    </source>
</evidence>
<dbReference type="WBParaSite" id="PSAMB.scaffold3778size16933.g22518.t1">
    <property type="protein sequence ID" value="PSAMB.scaffold3778size16933.g22518.t1"/>
    <property type="gene ID" value="PSAMB.scaffold3778size16933.g22518"/>
</dbReference>
<dbReference type="AlphaFoldDB" id="A0A914WCK9"/>
<dbReference type="PANTHER" id="PTHR22776">
    <property type="entry name" value="MARVEL-CONTAINING POTENTIAL LIPID RAFT-ASSOCIATED PROTEIN"/>
    <property type="match status" value="1"/>
</dbReference>
<dbReference type="Proteomes" id="UP000887566">
    <property type="component" value="Unplaced"/>
</dbReference>
<evidence type="ECO:0000256" key="6">
    <source>
        <dbReference type="SAM" id="Phobius"/>
    </source>
</evidence>
<feature type="transmembrane region" description="Helical" evidence="6">
    <location>
        <begin position="102"/>
        <end position="121"/>
    </location>
</feature>
<evidence type="ECO:0000256" key="1">
    <source>
        <dbReference type="ARBA" id="ARBA00004141"/>
    </source>
</evidence>
<evidence type="ECO:0000256" key="4">
    <source>
        <dbReference type="ARBA" id="ARBA00023136"/>
    </source>
</evidence>
<keyword evidence="8" id="KW-1185">Reference proteome</keyword>
<keyword evidence="3 6" id="KW-1133">Transmembrane helix</keyword>
<organism evidence="8 9">
    <name type="scientific">Plectus sambesii</name>
    <dbReference type="NCBI Taxonomy" id="2011161"/>
    <lineage>
        <taxon>Eukaryota</taxon>
        <taxon>Metazoa</taxon>
        <taxon>Ecdysozoa</taxon>
        <taxon>Nematoda</taxon>
        <taxon>Chromadorea</taxon>
        <taxon>Plectida</taxon>
        <taxon>Plectina</taxon>
        <taxon>Plectoidea</taxon>
        <taxon>Plectidae</taxon>
        <taxon>Plectus</taxon>
    </lineage>
</organism>
<dbReference type="GO" id="GO:0016020">
    <property type="term" value="C:membrane"/>
    <property type="evidence" value="ECO:0007669"/>
    <property type="project" value="UniProtKB-SubCell"/>
</dbReference>
<accession>A0A914WCK9</accession>
<dbReference type="InterPro" id="IPR050578">
    <property type="entry name" value="MARVEL-CKLF_proteins"/>
</dbReference>
<evidence type="ECO:0000256" key="5">
    <source>
        <dbReference type="PROSITE-ProRule" id="PRU00581"/>
    </source>
</evidence>
<keyword evidence="2 5" id="KW-0812">Transmembrane</keyword>
<feature type="transmembrane region" description="Helical" evidence="6">
    <location>
        <begin position="141"/>
        <end position="160"/>
    </location>
</feature>
<feature type="transmembrane region" description="Helical" evidence="6">
    <location>
        <begin position="62"/>
        <end position="82"/>
    </location>
</feature>
<feature type="domain" description="MARVEL" evidence="7">
    <location>
        <begin position="11"/>
        <end position="170"/>
    </location>
</feature>
<name>A0A914WCK9_9BILA</name>
<evidence type="ECO:0000313" key="8">
    <source>
        <dbReference type="Proteomes" id="UP000887566"/>
    </source>
</evidence>
<dbReference type="PANTHER" id="PTHR22776:SF49">
    <property type="entry name" value="MARVEL DOMAIN-CONTAINING PROTEIN"/>
    <property type="match status" value="1"/>
</dbReference>
<feature type="transmembrane region" description="Helical" evidence="6">
    <location>
        <begin position="21"/>
        <end position="42"/>
    </location>
</feature>
<protein>
    <submittedName>
        <fullName evidence="9">MARVEL domain-containing protein</fullName>
    </submittedName>
</protein>
<dbReference type="InterPro" id="IPR008253">
    <property type="entry name" value="Marvel"/>
</dbReference>
<dbReference type="PROSITE" id="PS51225">
    <property type="entry name" value="MARVEL"/>
    <property type="match status" value="1"/>
</dbReference>
<evidence type="ECO:0000256" key="2">
    <source>
        <dbReference type="ARBA" id="ARBA00022692"/>
    </source>
</evidence>
<dbReference type="Pfam" id="PF01284">
    <property type="entry name" value="MARVEL"/>
    <property type="match status" value="1"/>
</dbReference>
<evidence type="ECO:0000259" key="7">
    <source>
        <dbReference type="PROSITE" id="PS51225"/>
    </source>
</evidence>
<evidence type="ECO:0000313" key="9">
    <source>
        <dbReference type="WBParaSite" id="PSAMB.scaffold3778size16933.g22518.t1"/>
    </source>
</evidence>
<sequence>MTESVQLNFGFFKTVHGIFKQIQIIFAFAACILVGSFCISIGDEIDCVSISVFYGQDKYGWQGLIVTVLATTIIINFIQLMLHFFNLNKVWTNVNWRKAEMIYAAVCFILYFICMALEIYFSITAASDIKAQYNISYGSVYVRWLIGAILGFIVCGLYAAEAYMIQSGRIES</sequence>
<comment type="subcellular location">
    <subcellularLocation>
        <location evidence="1">Membrane</location>
        <topology evidence="1">Multi-pass membrane protein</topology>
    </subcellularLocation>
</comment>